<dbReference type="RefSeq" id="WP_136914441.1">
    <property type="nucleotide sequence ID" value="NZ_CP039371.1"/>
</dbReference>
<name>A0A4D6X872_PSEPU</name>
<dbReference type="Proteomes" id="UP000298551">
    <property type="component" value="Chromosome"/>
</dbReference>
<reference evidence="2" key="1">
    <citation type="submission" date="2019-04" db="EMBL/GenBank/DDBJ databases">
        <title>Genome sequence of Pseudomonas putida 1290, an auxin catabolizing strain.</title>
        <authorList>
            <person name="Laird T.S."/>
            <person name="Leveau J.H.J."/>
        </authorList>
    </citation>
    <scope>NUCLEOTIDE SEQUENCE [LARGE SCALE GENOMIC DNA]</scope>
    <source>
        <strain evidence="2">1290</strain>
    </source>
</reference>
<protein>
    <submittedName>
        <fullName evidence="1">Uncharacterized protein</fullName>
    </submittedName>
</protein>
<organism evidence="1 2">
    <name type="scientific">Pseudomonas putida</name>
    <name type="common">Arthrobacter siderocapsulatus</name>
    <dbReference type="NCBI Taxonomy" id="303"/>
    <lineage>
        <taxon>Bacteria</taxon>
        <taxon>Pseudomonadati</taxon>
        <taxon>Pseudomonadota</taxon>
        <taxon>Gammaproteobacteria</taxon>
        <taxon>Pseudomonadales</taxon>
        <taxon>Pseudomonadaceae</taxon>
        <taxon>Pseudomonas</taxon>
    </lineage>
</organism>
<proteinExistence type="predicted"/>
<accession>A0A4D6X872</accession>
<dbReference type="OrthoDB" id="6898011at2"/>
<dbReference type="EMBL" id="CP039371">
    <property type="protein sequence ID" value="QCI12282.1"/>
    <property type="molecule type" value="Genomic_DNA"/>
</dbReference>
<evidence type="ECO:0000313" key="1">
    <source>
        <dbReference type="EMBL" id="QCI12282.1"/>
    </source>
</evidence>
<evidence type="ECO:0000313" key="2">
    <source>
        <dbReference type="Proteomes" id="UP000298551"/>
    </source>
</evidence>
<dbReference type="AlphaFoldDB" id="A0A4D6X872"/>
<sequence length="78" mass="8754">MSIRSLAKNLPADPRNEGWVLGWGVLRDRHPWHFVDVYADQTTAQAEAERRGDGYVVEYGSHRLGSKEFICGVTPPEG</sequence>
<gene>
    <name evidence="1" type="ORF">E6B08_13335</name>
</gene>